<dbReference type="CDD" id="cd00268">
    <property type="entry name" value="DEADc"/>
    <property type="match status" value="1"/>
</dbReference>
<dbReference type="SMART" id="SM00487">
    <property type="entry name" value="DEXDc"/>
    <property type="match status" value="1"/>
</dbReference>
<evidence type="ECO:0000256" key="1">
    <source>
        <dbReference type="ARBA" id="ARBA00022741"/>
    </source>
</evidence>
<dbReference type="AlphaFoldDB" id="A0A1W1C659"/>
<dbReference type="InterPro" id="IPR011545">
    <property type="entry name" value="DEAD/DEAH_box_helicase_dom"/>
</dbReference>
<dbReference type="GO" id="GO:0003724">
    <property type="term" value="F:RNA helicase activity"/>
    <property type="evidence" value="ECO:0007669"/>
    <property type="project" value="TreeGrafter"/>
</dbReference>
<organism evidence="8">
    <name type="scientific">hydrothermal vent metagenome</name>
    <dbReference type="NCBI Taxonomy" id="652676"/>
    <lineage>
        <taxon>unclassified sequences</taxon>
        <taxon>metagenomes</taxon>
        <taxon>ecological metagenomes</taxon>
    </lineage>
</organism>
<dbReference type="PROSITE" id="PS51192">
    <property type="entry name" value="HELICASE_ATP_BIND_1"/>
    <property type="match status" value="1"/>
</dbReference>
<keyword evidence="4" id="KW-0067">ATP-binding</keyword>
<evidence type="ECO:0000256" key="5">
    <source>
        <dbReference type="SAM" id="MobiDB-lite"/>
    </source>
</evidence>
<feature type="domain" description="Helicase ATP-binding" evidence="6">
    <location>
        <begin position="29"/>
        <end position="203"/>
    </location>
</feature>
<evidence type="ECO:0000256" key="2">
    <source>
        <dbReference type="ARBA" id="ARBA00022801"/>
    </source>
</evidence>
<evidence type="ECO:0000259" key="6">
    <source>
        <dbReference type="PROSITE" id="PS51192"/>
    </source>
</evidence>
<dbReference type="EMBL" id="FPHC01000064">
    <property type="protein sequence ID" value="SFV61256.1"/>
    <property type="molecule type" value="Genomic_DNA"/>
</dbReference>
<dbReference type="GO" id="GO:0005829">
    <property type="term" value="C:cytosol"/>
    <property type="evidence" value="ECO:0007669"/>
    <property type="project" value="TreeGrafter"/>
</dbReference>
<sequence length="427" mass="47224">MPFSRFDLSPEVIGSIEYSKPTDIQMELIPAILKGRDILASAQTGSGKTAGFSLPIIEKILRDRDSKESTLRGLIVVPTRELARQIHGHIERYTRYTPLQCSAIYGGKSISSQANRLKSGIDILVATPGRLLEHIAQKSVDIKSVEYFVLDEVDTMLDMGFRGEVTQIINSLKDKRQNILISATIPHTLKELSREILHRPISIEVSTMGDISSTIRQVLHPVDAEKKLELLSYLIGSKNYKQVLVFVRKRSLAQVVTEELIASGLKTVTIHGEKSSGARSRALSDFIDGKARVLVATDIAARGLDIKELDVVINYDIPHVTQDFIHRIGRTGRAGRAGLAITLSSSDESIALKSIERMLGKAIPTEVIDGYAPPTEPQMKGGRKNSSKRNSKTAGAFGKKRAKPTTKKRKTTKRDAFKSFDNSKKRR</sequence>
<dbReference type="CDD" id="cd18787">
    <property type="entry name" value="SF2_C_DEAD"/>
    <property type="match status" value="1"/>
</dbReference>
<dbReference type="InterPro" id="IPR044742">
    <property type="entry name" value="DEAD/DEAH_RhlB"/>
</dbReference>
<dbReference type="GO" id="GO:0003676">
    <property type="term" value="F:nucleic acid binding"/>
    <property type="evidence" value="ECO:0007669"/>
    <property type="project" value="InterPro"/>
</dbReference>
<feature type="compositionally biased region" description="Basic residues" evidence="5">
    <location>
        <begin position="381"/>
        <end position="391"/>
    </location>
</feature>
<dbReference type="PROSITE" id="PS51194">
    <property type="entry name" value="HELICASE_CTER"/>
    <property type="match status" value="1"/>
</dbReference>
<dbReference type="SUPFAM" id="SSF52540">
    <property type="entry name" value="P-loop containing nucleoside triphosphate hydrolases"/>
    <property type="match status" value="1"/>
</dbReference>
<dbReference type="InterPro" id="IPR027417">
    <property type="entry name" value="P-loop_NTPase"/>
</dbReference>
<keyword evidence="3 8" id="KW-0347">Helicase</keyword>
<dbReference type="InterPro" id="IPR001650">
    <property type="entry name" value="Helicase_C-like"/>
</dbReference>
<dbReference type="PANTHER" id="PTHR47959:SF7">
    <property type="entry name" value="ATP-DEPENDENT RNA HELICASE DEAD BOX FAMILY"/>
    <property type="match status" value="1"/>
</dbReference>
<reference evidence="8" key="1">
    <citation type="submission" date="2016-10" db="EMBL/GenBank/DDBJ databases">
        <authorList>
            <person name="de Groot N.N."/>
        </authorList>
    </citation>
    <scope>NUCLEOTIDE SEQUENCE</scope>
</reference>
<feature type="compositionally biased region" description="Basic residues" evidence="5">
    <location>
        <begin position="398"/>
        <end position="412"/>
    </location>
</feature>
<dbReference type="InterPro" id="IPR050079">
    <property type="entry name" value="DEAD_box_RNA_helicase"/>
</dbReference>
<dbReference type="Gene3D" id="3.40.50.300">
    <property type="entry name" value="P-loop containing nucleotide triphosphate hydrolases"/>
    <property type="match status" value="2"/>
</dbReference>
<evidence type="ECO:0000259" key="7">
    <source>
        <dbReference type="PROSITE" id="PS51194"/>
    </source>
</evidence>
<proteinExistence type="predicted"/>
<feature type="region of interest" description="Disordered" evidence="5">
    <location>
        <begin position="368"/>
        <end position="427"/>
    </location>
</feature>
<feature type="compositionally biased region" description="Basic and acidic residues" evidence="5">
    <location>
        <begin position="413"/>
        <end position="427"/>
    </location>
</feature>
<dbReference type="GO" id="GO:0005524">
    <property type="term" value="F:ATP binding"/>
    <property type="evidence" value="ECO:0007669"/>
    <property type="project" value="UniProtKB-KW"/>
</dbReference>
<dbReference type="Pfam" id="PF00271">
    <property type="entry name" value="Helicase_C"/>
    <property type="match status" value="1"/>
</dbReference>
<dbReference type="GO" id="GO:0016787">
    <property type="term" value="F:hydrolase activity"/>
    <property type="evidence" value="ECO:0007669"/>
    <property type="project" value="UniProtKB-KW"/>
</dbReference>
<evidence type="ECO:0000256" key="4">
    <source>
        <dbReference type="ARBA" id="ARBA00022840"/>
    </source>
</evidence>
<evidence type="ECO:0000313" key="8">
    <source>
        <dbReference type="EMBL" id="SFV61256.1"/>
    </source>
</evidence>
<accession>A0A1W1C659</accession>
<keyword evidence="1" id="KW-0547">Nucleotide-binding</keyword>
<gene>
    <name evidence="8" type="ORF">MNB_SV-6-949</name>
</gene>
<name>A0A1W1C659_9ZZZZ</name>
<evidence type="ECO:0000256" key="3">
    <source>
        <dbReference type="ARBA" id="ARBA00022806"/>
    </source>
</evidence>
<dbReference type="Pfam" id="PF00270">
    <property type="entry name" value="DEAD"/>
    <property type="match status" value="1"/>
</dbReference>
<protein>
    <submittedName>
        <fullName evidence="8">ATP-dependent RNA helicase RhlE</fullName>
    </submittedName>
</protein>
<keyword evidence="2" id="KW-0378">Hydrolase</keyword>
<dbReference type="InterPro" id="IPR014001">
    <property type="entry name" value="Helicase_ATP-bd"/>
</dbReference>
<dbReference type="PANTHER" id="PTHR47959">
    <property type="entry name" value="ATP-DEPENDENT RNA HELICASE RHLE-RELATED"/>
    <property type="match status" value="1"/>
</dbReference>
<dbReference type="SMART" id="SM00490">
    <property type="entry name" value="HELICc"/>
    <property type="match status" value="1"/>
</dbReference>
<feature type="domain" description="Helicase C-terminal" evidence="7">
    <location>
        <begin position="229"/>
        <end position="375"/>
    </location>
</feature>